<feature type="region of interest" description="Disordered" evidence="12">
    <location>
        <begin position="824"/>
        <end position="937"/>
    </location>
</feature>
<dbReference type="Gene3D" id="3.30.110.60">
    <property type="entry name" value="YhbY-like"/>
    <property type="match status" value="4"/>
</dbReference>
<dbReference type="GO" id="GO:1990904">
    <property type="term" value="C:ribonucleoprotein complex"/>
    <property type="evidence" value="ECO:0007669"/>
    <property type="project" value="UniProtKB-KW"/>
</dbReference>
<dbReference type="InterPro" id="IPR035920">
    <property type="entry name" value="YhbY-like_sf"/>
</dbReference>
<sequence>MLLSLYFHNPILPPKTLTKPSSSSASSTFITTHKTLTLQSHSKSSKFLIQCSAPQTPRTSNHSQTRTRNQNRNFPKSPIQRISDKLRSLGIVEEKTRDKTLNSGPETETVDKTSAGEIFIPLPDKIPKYRVGHTIDTSWSTPENPVPEPGSGSAIVRYNEIRNEVKKQEALERKTKEKKEALVPTLAELKLSQEELRRLRTLGIELRKKLKVGKAGITEGIVNGIHERWRNVEVVKIVCEDLCRLNMKRTHDLLEMKTGGLVVWRSGSKIILYRGTNYKYPYFLSDQSSMHDASPDSLPNQLADNGELDKLNRHSSGMDDVKPPEPSPTNQRAQPALIRGVGSPDKLRFQQPGEAKLAEEADRLLDGLGPRFTDWWGYDPQPVDADLLPAIVPGYRRPFRLLPYGVQPKLTNDEMTTLRRLGRPLPCHFALSRNRKLQGLADAIVKLWEKCEIAKIAVKRGVQNTNSELMTEELKWLTGGTLLARDREFIVFYRGKDFLPFAVSSAIEERRKHVILSEKQRIESDRSNKAVEELKLEKRRIEFNTSSEAAKEPKLEKRRIVFNTSSESAEELKLGSIQSTSGDFIESKSDDKFSGANDQKSFLQSEQKKLGSSEEAIRRTNIKLYLALEKKAKAEKLLAELEKADIHQQPELDKEGITEEERYMLRKVGLRMKAFLLMGRRGIFDGTVENMHLHWKYRELVKIISKQKSMEAARQEAQILETESGGILVSVDRVSKGYAIIVYRGKNYERPACLRPKTLLTKRQAMKRSLEAQRRQSLKLHVLELAKNIDKLKLQLVKDEEAKAMQSVEESILPLIKEEMGNMESAKCVTSDSELESGQSSHSVMPTSSEVNVEMREEHGADSASTESNEHPTDATIDSPQVIKQDNPVDLSSTYNETKITKSEIESSSESVSKETQQKERDYSAVSAENCPSSDEPIVSSVETAKNVSEPVPIAMEKGLNEMASRPVYLSNRDRLLLRKQALRMRKRPVLAVGRSNIVTGVAKTIKSHFEKHPLAIVSVKGRAKGTSVQEVVSKLQEATGAALVSQEPSKVILYRGWGAEVDYVHSGEKNKRSKTSVPREVTRGKTSVRREVVPPPAVSPELLAAIRLECGLQGHPEQETTS</sequence>
<keyword evidence="7" id="KW-0809">Transit peptide</keyword>
<feature type="compositionally biased region" description="Polar residues" evidence="12">
    <location>
        <begin position="828"/>
        <end position="851"/>
    </location>
</feature>
<evidence type="ECO:0000256" key="5">
    <source>
        <dbReference type="ARBA" id="ARBA00022737"/>
    </source>
</evidence>
<keyword evidence="11" id="KW-0175">Coiled coil</keyword>
<evidence type="ECO:0000313" key="15">
    <source>
        <dbReference type="Proteomes" id="UP001281410"/>
    </source>
</evidence>
<feature type="coiled-coil region" evidence="11">
    <location>
        <begin position="775"/>
        <end position="802"/>
    </location>
</feature>
<dbReference type="EMBL" id="JANJYJ010000002">
    <property type="protein sequence ID" value="KAK3227520.1"/>
    <property type="molecule type" value="Genomic_DNA"/>
</dbReference>
<feature type="compositionally biased region" description="Polar residues" evidence="12">
    <location>
        <begin position="876"/>
        <end position="896"/>
    </location>
</feature>
<evidence type="ECO:0000256" key="2">
    <source>
        <dbReference type="ARBA" id="ARBA00022528"/>
    </source>
</evidence>
<evidence type="ECO:0000313" key="14">
    <source>
        <dbReference type="EMBL" id="KAK3227520.1"/>
    </source>
</evidence>
<feature type="region of interest" description="Disordered" evidence="12">
    <location>
        <begin position="1068"/>
        <end position="1088"/>
    </location>
</feature>
<dbReference type="SMART" id="SM01103">
    <property type="entry name" value="CRS1_YhbY"/>
    <property type="match status" value="4"/>
</dbReference>
<evidence type="ECO:0000256" key="4">
    <source>
        <dbReference type="ARBA" id="ARBA00022664"/>
    </source>
</evidence>
<dbReference type="Pfam" id="PF01985">
    <property type="entry name" value="CRS1_YhbY"/>
    <property type="match status" value="4"/>
</dbReference>
<reference evidence="14" key="1">
    <citation type="journal article" date="2023" name="Plant J.">
        <title>Genome sequences and population genomics provide insights into the demographic history, inbreeding, and mutation load of two 'living fossil' tree species of Dipteronia.</title>
        <authorList>
            <person name="Feng Y."/>
            <person name="Comes H.P."/>
            <person name="Chen J."/>
            <person name="Zhu S."/>
            <person name="Lu R."/>
            <person name="Zhang X."/>
            <person name="Li P."/>
            <person name="Qiu J."/>
            <person name="Olsen K.M."/>
            <person name="Qiu Y."/>
        </authorList>
    </citation>
    <scope>NUCLEOTIDE SEQUENCE</scope>
    <source>
        <strain evidence="14">NBL</strain>
    </source>
</reference>
<feature type="compositionally biased region" description="Basic and acidic residues" evidence="12">
    <location>
        <begin position="307"/>
        <end position="323"/>
    </location>
</feature>
<evidence type="ECO:0000256" key="7">
    <source>
        <dbReference type="ARBA" id="ARBA00022946"/>
    </source>
</evidence>
<keyword evidence="2" id="KW-0150">Chloroplast</keyword>
<protein>
    <recommendedName>
        <fullName evidence="13">CRM domain-containing protein</fullName>
    </recommendedName>
</protein>
<accession>A0AAE0B1E7</accession>
<comment type="subcellular location">
    <subcellularLocation>
        <location evidence="1">Plastid</location>
        <location evidence="1">Chloroplast</location>
    </subcellularLocation>
</comment>
<keyword evidence="15" id="KW-1185">Reference proteome</keyword>
<dbReference type="GO" id="GO:0009507">
    <property type="term" value="C:chloroplast"/>
    <property type="evidence" value="ECO:0007669"/>
    <property type="project" value="UniProtKB-SubCell"/>
</dbReference>
<feature type="domain" description="CRM" evidence="13">
    <location>
        <begin position="968"/>
        <end position="1067"/>
    </location>
</feature>
<dbReference type="AlphaFoldDB" id="A0AAE0B1E7"/>
<evidence type="ECO:0000256" key="1">
    <source>
        <dbReference type="ARBA" id="ARBA00004229"/>
    </source>
</evidence>
<dbReference type="PROSITE" id="PS51295">
    <property type="entry name" value="CRM"/>
    <property type="match status" value="4"/>
</dbReference>
<keyword evidence="6 10" id="KW-0694">RNA-binding</keyword>
<keyword evidence="8" id="KW-0508">mRNA splicing</keyword>
<dbReference type="PANTHER" id="PTHR31846">
    <property type="entry name" value="CRS1 / YHBY (CRM) DOMAIN-CONTAINING PROTEIN"/>
    <property type="match status" value="1"/>
</dbReference>
<evidence type="ECO:0000256" key="9">
    <source>
        <dbReference type="ARBA" id="ARBA00023274"/>
    </source>
</evidence>
<evidence type="ECO:0000259" key="13">
    <source>
        <dbReference type="PROSITE" id="PS51295"/>
    </source>
</evidence>
<keyword evidence="3" id="KW-0934">Plastid</keyword>
<evidence type="ECO:0000256" key="3">
    <source>
        <dbReference type="ARBA" id="ARBA00022640"/>
    </source>
</evidence>
<evidence type="ECO:0000256" key="8">
    <source>
        <dbReference type="ARBA" id="ARBA00023187"/>
    </source>
</evidence>
<keyword evidence="9" id="KW-0687">Ribonucleoprotein</keyword>
<feature type="region of interest" description="Disordered" evidence="12">
    <location>
        <begin position="52"/>
        <end position="77"/>
    </location>
</feature>
<feature type="compositionally biased region" description="Basic and acidic residues" evidence="12">
    <location>
        <begin position="912"/>
        <end position="923"/>
    </location>
</feature>
<dbReference type="SUPFAM" id="SSF75471">
    <property type="entry name" value="YhbY-like"/>
    <property type="match status" value="4"/>
</dbReference>
<feature type="compositionally biased region" description="Polar residues" evidence="12">
    <location>
        <begin position="52"/>
        <end position="74"/>
    </location>
</feature>
<feature type="domain" description="CRM" evidence="13">
    <location>
        <begin position="189"/>
        <end position="285"/>
    </location>
</feature>
<dbReference type="GO" id="GO:0006397">
    <property type="term" value="P:mRNA processing"/>
    <property type="evidence" value="ECO:0007669"/>
    <property type="project" value="UniProtKB-KW"/>
</dbReference>
<name>A0AAE0B1E7_9ROSI</name>
<dbReference type="Proteomes" id="UP001281410">
    <property type="component" value="Unassembled WGS sequence"/>
</dbReference>
<feature type="compositionally biased region" description="Polar residues" evidence="12">
    <location>
        <begin position="289"/>
        <end position="303"/>
    </location>
</feature>
<feature type="domain" description="CRM" evidence="13">
    <location>
        <begin position="655"/>
        <end position="755"/>
    </location>
</feature>
<dbReference type="FunFam" id="3.30.110.60:FF:000002">
    <property type="entry name" value="CRS2-associated factor 1, chloroplastic"/>
    <property type="match status" value="2"/>
</dbReference>
<dbReference type="FunFam" id="3.30.110.60:FF:000003">
    <property type="entry name" value="CRM-domain containing factor CFM3B, chloroplastic"/>
    <property type="match status" value="1"/>
</dbReference>
<evidence type="ECO:0000256" key="10">
    <source>
        <dbReference type="PROSITE-ProRule" id="PRU00626"/>
    </source>
</evidence>
<evidence type="ECO:0000256" key="6">
    <source>
        <dbReference type="ARBA" id="ARBA00022884"/>
    </source>
</evidence>
<comment type="caution">
    <text evidence="14">The sequence shown here is derived from an EMBL/GenBank/DDBJ whole genome shotgun (WGS) entry which is preliminary data.</text>
</comment>
<gene>
    <name evidence="14" type="ORF">Dsin_007382</name>
</gene>
<keyword evidence="4" id="KW-0507">mRNA processing</keyword>
<keyword evidence="5" id="KW-0677">Repeat</keyword>
<feature type="domain" description="CRM" evidence="13">
    <location>
        <begin position="408"/>
        <end position="505"/>
    </location>
</feature>
<evidence type="ECO:0000256" key="12">
    <source>
        <dbReference type="SAM" id="MobiDB-lite"/>
    </source>
</evidence>
<dbReference type="InterPro" id="IPR045278">
    <property type="entry name" value="CRS1/CFM2/CFM3"/>
</dbReference>
<proteinExistence type="predicted"/>
<dbReference type="GO" id="GO:0000373">
    <property type="term" value="P:Group II intron splicing"/>
    <property type="evidence" value="ECO:0007669"/>
    <property type="project" value="UniProtKB-ARBA"/>
</dbReference>
<dbReference type="GO" id="GO:0003729">
    <property type="term" value="F:mRNA binding"/>
    <property type="evidence" value="ECO:0007669"/>
    <property type="project" value="InterPro"/>
</dbReference>
<evidence type="ECO:0000256" key="11">
    <source>
        <dbReference type="SAM" id="Coils"/>
    </source>
</evidence>
<feature type="region of interest" description="Disordered" evidence="12">
    <location>
        <begin position="289"/>
        <end position="336"/>
    </location>
</feature>
<organism evidence="14 15">
    <name type="scientific">Dipteronia sinensis</name>
    <dbReference type="NCBI Taxonomy" id="43782"/>
    <lineage>
        <taxon>Eukaryota</taxon>
        <taxon>Viridiplantae</taxon>
        <taxon>Streptophyta</taxon>
        <taxon>Embryophyta</taxon>
        <taxon>Tracheophyta</taxon>
        <taxon>Spermatophyta</taxon>
        <taxon>Magnoliopsida</taxon>
        <taxon>eudicotyledons</taxon>
        <taxon>Gunneridae</taxon>
        <taxon>Pentapetalae</taxon>
        <taxon>rosids</taxon>
        <taxon>malvids</taxon>
        <taxon>Sapindales</taxon>
        <taxon>Sapindaceae</taxon>
        <taxon>Hippocastanoideae</taxon>
        <taxon>Acereae</taxon>
        <taxon>Dipteronia</taxon>
    </lineage>
</organism>
<dbReference type="InterPro" id="IPR001890">
    <property type="entry name" value="RNA-binding_CRM"/>
</dbReference>
<dbReference type="PANTHER" id="PTHR31846:SF20">
    <property type="entry name" value="CRM-DOMAIN CONTAINING FACTOR CFM2, CHLOROPLASTIC"/>
    <property type="match status" value="1"/>
</dbReference>